<dbReference type="Proteomes" id="UP000014923">
    <property type="component" value="Unassembled WGS sequence"/>
</dbReference>
<dbReference type="SMART" id="SM00267">
    <property type="entry name" value="GGDEF"/>
    <property type="match status" value="1"/>
</dbReference>
<sequence>MAHMDLVIQEILNTINDLIEVKNKDKAYMSIVKGVLKKLYTISKENNIEDVVLELKDIEDSFEKDNEDEKYIEKLIKVKNIIEQKIVEKNRVLIFPDSDDVLNGLIKKLKENNVEVIVSKGDAVDAILSYNPNAVIIQNNKNINAVTILNSIREEKILDQMPIVVISDADYNAKIECLKLGVIDYINYDFDVEEVYLKLLNLINLSSKCLKNTVYDIATGLYTRKQGEALASSLLIKAQKEEKEGTLLLIDFDFMGEVNKRLGISFGNRIINKVVSEFKKYTTKVDIAYRMSGDEFAFIFYDRDVKWVKNVAEQVLIFAEKYGEEMGQKISFSAGISSISKENAEYKDILVRARGALAVAKMEGRGRVVVDVDSVKKNNTINILFVDDDRIILSILKSRYKNKGYNVFTASDGLEALEILKDNKIDLVVTDYYLKLMNGDELIRKIREKNDDIPIIVLSSQKNEEYIKRTLDLGADDYVVKPFSPVELDSRIKKLLD</sequence>
<dbReference type="InterPro" id="IPR011006">
    <property type="entry name" value="CheY-like_superfamily"/>
</dbReference>
<keyword evidence="7" id="KW-0238">DNA-binding</keyword>
<dbReference type="HOGENOM" id="CLU_548497_0_0_9"/>
<evidence type="ECO:0000259" key="5">
    <source>
        <dbReference type="PROSITE" id="PS50110"/>
    </source>
</evidence>
<dbReference type="Pfam" id="PF00990">
    <property type="entry name" value="GGDEF"/>
    <property type="match status" value="1"/>
</dbReference>
<comment type="function">
    <text evidence="3">May play the central regulatory role in sporulation. It may be an element of the effector pathway responsible for the activation of sporulation genes in response to nutritional stress. Spo0A may act in concert with spo0H (a sigma factor) to control the expression of some genes that are critical to the sporulation process.</text>
</comment>
<organism evidence="7 8">
    <name type="scientific">Thermobrachium celere DSM 8682</name>
    <dbReference type="NCBI Taxonomy" id="941824"/>
    <lineage>
        <taxon>Bacteria</taxon>
        <taxon>Bacillati</taxon>
        <taxon>Bacillota</taxon>
        <taxon>Clostridia</taxon>
        <taxon>Eubacteriales</taxon>
        <taxon>Clostridiaceae</taxon>
        <taxon>Thermobrachium</taxon>
    </lineage>
</organism>
<gene>
    <name evidence="7" type="ORF">TCEL_02320</name>
</gene>
<accession>R7RSS4</accession>
<dbReference type="PANTHER" id="PTHR44591">
    <property type="entry name" value="STRESS RESPONSE REGULATOR PROTEIN 1"/>
    <property type="match status" value="1"/>
</dbReference>
<dbReference type="InterPro" id="IPR001789">
    <property type="entry name" value="Sig_transdc_resp-reg_receiver"/>
</dbReference>
<dbReference type="NCBIfam" id="TIGR00254">
    <property type="entry name" value="GGDEF"/>
    <property type="match status" value="1"/>
</dbReference>
<dbReference type="SMART" id="SM00448">
    <property type="entry name" value="REC"/>
    <property type="match status" value="2"/>
</dbReference>
<evidence type="ECO:0000256" key="4">
    <source>
        <dbReference type="PROSITE-ProRule" id="PRU00169"/>
    </source>
</evidence>
<dbReference type="Gene3D" id="3.30.70.270">
    <property type="match status" value="1"/>
</dbReference>
<dbReference type="AlphaFoldDB" id="R7RSS4"/>
<dbReference type="SUPFAM" id="SSF55073">
    <property type="entry name" value="Nucleotide cyclase"/>
    <property type="match status" value="1"/>
</dbReference>
<dbReference type="InterPro" id="IPR000160">
    <property type="entry name" value="GGDEF_dom"/>
</dbReference>
<comment type="caution">
    <text evidence="4">Lacks conserved residue(s) required for the propagation of feature annotation.</text>
</comment>
<evidence type="ECO:0000313" key="8">
    <source>
        <dbReference type="Proteomes" id="UP000014923"/>
    </source>
</evidence>
<dbReference type="CDD" id="cd00156">
    <property type="entry name" value="REC"/>
    <property type="match status" value="1"/>
</dbReference>
<dbReference type="PROSITE" id="PS50110">
    <property type="entry name" value="RESPONSE_REGULATORY"/>
    <property type="match status" value="2"/>
</dbReference>
<keyword evidence="2 4" id="KW-0597">Phosphoprotein</keyword>
<feature type="domain" description="Response regulatory" evidence="5">
    <location>
        <begin position="91"/>
        <end position="203"/>
    </location>
</feature>
<feature type="domain" description="GGDEF" evidence="6">
    <location>
        <begin position="243"/>
        <end position="373"/>
    </location>
</feature>
<dbReference type="InterPro" id="IPR043128">
    <property type="entry name" value="Rev_trsase/Diguanyl_cyclase"/>
</dbReference>
<evidence type="ECO:0000256" key="2">
    <source>
        <dbReference type="ARBA" id="ARBA00022553"/>
    </source>
</evidence>
<dbReference type="Gene3D" id="3.40.50.2300">
    <property type="match status" value="2"/>
</dbReference>
<dbReference type="PANTHER" id="PTHR44591:SF19">
    <property type="entry name" value="TWO-COMPONENT RESPONSE REGULATOR-RELATED"/>
    <property type="match status" value="1"/>
</dbReference>
<dbReference type="eggNOG" id="COG0745">
    <property type="taxonomic scope" value="Bacteria"/>
</dbReference>
<dbReference type="GO" id="GO:0000160">
    <property type="term" value="P:phosphorelay signal transduction system"/>
    <property type="evidence" value="ECO:0007669"/>
    <property type="project" value="InterPro"/>
</dbReference>
<name>R7RSS4_9CLOT</name>
<dbReference type="InterPro" id="IPR029787">
    <property type="entry name" value="Nucleotide_cyclase"/>
</dbReference>
<dbReference type="eggNOG" id="COG3706">
    <property type="taxonomic scope" value="Bacteria"/>
</dbReference>
<dbReference type="RefSeq" id="WP_018666536.1">
    <property type="nucleotide sequence ID" value="NZ_HF952039.1"/>
</dbReference>
<evidence type="ECO:0000313" key="7">
    <source>
        <dbReference type="EMBL" id="CDF59252.1"/>
    </source>
</evidence>
<dbReference type="InterPro" id="IPR050595">
    <property type="entry name" value="Bact_response_regulator"/>
</dbReference>
<dbReference type="SUPFAM" id="SSF52172">
    <property type="entry name" value="CheY-like"/>
    <property type="match status" value="2"/>
</dbReference>
<dbReference type="Pfam" id="PF00072">
    <property type="entry name" value="Response_reg"/>
    <property type="match status" value="1"/>
</dbReference>
<reference evidence="7" key="1">
    <citation type="submission" date="2013-03" db="EMBL/GenBank/DDBJ databases">
        <title>Draft genome sequence of the hydrogen-ethanol-producing anaerobic alkalithermophilic Caloramator celere.</title>
        <authorList>
            <person name="Ciranna A."/>
            <person name="Larjo A."/>
            <person name="Kivisto A."/>
            <person name="Santala V."/>
            <person name="Roos C."/>
            <person name="Karp M."/>
        </authorList>
    </citation>
    <scope>NUCLEOTIDE SEQUENCE [LARGE SCALE GENOMIC DNA]</scope>
    <source>
        <strain evidence="7">DSM 8682</strain>
    </source>
</reference>
<evidence type="ECO:0000259" key="6">
    <source>
        <dbReference type="PROSITE" id="PS50887"/>
    </source>
</evidence>
<feature type="domain" description="Response regulatory" evidence="5">
    <location>
        <begin position="382"/>
        <end position="496"/>
    </location>
</feature>
<comment type="caution">
    <text evidence="7">The sequence shown here is derived from an EMBL/GenBank/DDBJ whole genome shotgun (WGS) entry which is preliminary data.</text>
</comment>
<dbReference type="GO" id="GO:0003677">
    <property type="term" value="F:DNA binding"/>
    <property type="evidence" value="ECO:0007669"/>
    <property type="project" value="UniProtKB-KW"/>
</dbReference>
<proteinExistence type="predicted"/>
<dbReference type="PROSITE" id="PS50887">
    <property type="entry name" value="GGDEF"/>
    <property type="match status" value="1"/>
</dbReference>
<feature type="modified residue" description="4-aspartylphosphate" evidence="4">
    <location>
        <position position="431"/>
    </location>
</feature>
<dbReference type="CDD" id="cd01949">
    <property type="entry name" value="GGDEF"/>
    <property type="match status" value="1"/>
</dbReference>
<evidence type="ECO:0000256" key="1">
    <source>
        <dbReference type="ARBA" id="ARBA00018672"/>
    </source>
</evidence>
<evidence type="ECO:0000256" key="3">
    <source>
        <dbReference type="ARBA" id="ARBA00024867"/>
    </source>
</evidence>
<keyword evidence="8" id="KW-1185">Reference proteome</keyword>
<dbReference type="EMBL" id="CAVN010000149">
    <property type="protein sequence ID" value="CDF59252.1"/>
    <property type="molecule type" value="Genomic_DNA"/>
</dbReference>
<dbReference type="OrthoDB" id="9784397at2"/>
<protein>
    <recommendedName>
        <fullName evidence="1">Stage 0 sporulation protein A homolog</fullName>
    </recommendedName>
</protein>